<accession>A0A1B7MNY3</accession>
<dbReference type="EMBL" id="KV448627">
    <property type="protein sequence ID" value="OAX34325.1"/>
    <property type="molecule type" value="Genomic_DNA"/>
</dbReference>
<evidence type="ECO:0000313" key="4">
    <source>
        <dbReference type="Proteomes" id="UP000092154"/>
    </source>
</evidence>
<evidence type="ECO:0000256" key="2">
    <source>
        <dbReference type="SAM" id="MobiDB-lite"/>
    </source>
</evidence>
<feature type="coiled-coil region" evidence="1">
    <location>
        <begin position="149"/>
        <end position="176"/>
    </location>
</feature>
<dbReference type="Proteomes" id="UP000092154">
    <property type="component" value="Unassembled WGS sequence"/>
</dbReference>
<sequence>MQPFHAMSPELNELSDEHPLVLELSSLRQTAARFQHEAHQAALKLQRHALAAAQTNLRLHTLESQHSLLLSEVTALRAHPLPSPQSQADSYIVQELTLALRRSSEKLDLIENTLAERTVELVGAQSEALKARHEADGAYKLTASTRAHEEGVKIHVREMEARLRAAEEERRLIELVVHEYADLVRSLEGRKSSLSNGSALLQNGSASASSLTLVEGLYDGKSSLHRLLSDFASENEKRESMIAQLRDEITNLESVLDSERKTAAHHRAQFAKVQLELAMLKLDDTTAAKMVSRYMKFSQSQTNALQSTLTTLQMRHGSTQHTLQSTLSDTEARLHAQMVENARLRDALEELGEELAREAYGRRREVALRLALLAREEAVGGALRKWVRRAQEGIHRCTDTDSQMYASFERAVKDAEGLLLTLDAELALDDGDNVSGVLGRLVLAKDAVMRMSEEAAVEMGRRVAAERRLSLGMETLNEAVHEQNFPTSGNSDSVDPLASINVTLAHNQDAEPAIDPSSVNIDIQHTQDAIPTSPQTPTPHPSLLTEGRKDTENAPSPVVREVTPRTSRLLLVDDLPVVPSQSPTVSILNLEQTPASEVANILPLSAELSRTPLASINELPVVPVQSDDTDENLAIEDAQGHLPQLNTAGQKGSPTNQPLEMDKELGVFFTPAGATLEVAAVSHVDELSAVDIVAEVHLPSIPDDVSSFLSSLNEVCHRYDALQRAFRDCSLALKDLKRTFPTVTSSTHTPSPQSLLRTALERISDYTEDARVELEIRIADEALAIRGFETLLTVPGALSNSPDSALNEVRAFIDGTDEGVRKARERLEGKLDDVQHDVAVIKRAVHELQFNDGEGERAPEDKSWSAWTAGLLPRPSTPTPSQAPTFGSVMTSPQLLRKPSIKQLPSLAELELRIPMPLSASPPPAYAYGTLGMGPAPVQRPRTISMMYSLGIGSRGSSLALPVKSAGAQNRFAATPLENHNHDGDESDGDVE</sequence>
<dbReference type="AlphaFoldDB" id="A0A1B7MNY3"/>
<keyword evidence="1" id="KW-0175">Coiled coil</keyword>
<evidence type="ECO:0000313" key="3">
    <source>
        <dbReference type="EMBL" id="OAX34325.1"/>
    </source>
</evidence>
<evidence type="ECO:0000256" key="1">
    <source>
        <dbReference type="SAM" id="Coils"/>
    </source>
</evidence>
<feature type="region of interest" description="Disordered" evidence="2">
    <location>
        <begin position="528"/>
        <end position="561"/>
    </location>
</feature>
<proteinExistence type="predicted"/>
<reference evidence="3 4" key="1">
    <citation type="submission" date="2016-06" db="EMBL/GenBank/DDBJ databases">
        <title>Comparative genomics of the ectomycorrhizal sister species Rhizopogon vinicolor and Rhizopogon vesiculosus (Basidiomycota: Boletales) reveals a divergence of the mating type B locus.</title>
        <authorList>
            <consortium name="DOE Joint Genome Institute"/>
            <person name="Mujic A.B."/>
            <person name="Kuo A."/>
            <person name="Tritt A."/>
            <person name="Lipzen A."/>
            <person name="Chen C."/>
            <person name="Johnson J."/>
            <person name="Sharma A."/>
            <person name="Barry K."/>
            <person name="Grigoriev I.V."/>
            <person name="Spatafora J.W."/>
        </authorList>
    </citation>
    <scope>NUCLEOTIDE SEQUENCE [LARGE SCALE GENOMIC DNA]</scope>
    <source>
        <strain evidence="3 4">AM-OR11-026</strain>
    </source>
</reference>
<name>A0A1B7MNY3_9AGAM</name>
<feature type="region of interest" description="Disordered" evidence="2">
    <location>
        <begin position="971"/>
        <end position="992"/>
    </location>
</feature>
<protein>
    <submittedName>
        <fullName evidence="3">Uncharacterized protein</fullName>
    </submittedName>
</protein>
<dbReference type="STRING" id="1314800.A0A1B7MNY3"/>
<feature type="coiled-coil region" evidence="1">
    <location>
        <begin position="235"/>
        <end position="262"/>
    </location>
</feature>
<dbReference type="OrthoDB" id="2592022at2759"/>
<gene>
    <name evidence="3" type="ORF">K503DRAFT_868995</name>
</gene>
<dbReference type="InParanoid" id="A0A1B7MNY3"/>
<keyword evidence="4" id="KW-1185">Reference proteome</keyword>
<organism evidence="3 4">
    <name type="scientific">Rhizopogon vinicolor AM-OR11-026</name>
    <dbReference type="NCBI Taxonomy" id="1314800"/>
    <lineage>
        <taxon>Eukaryota</taxon>
        <taxon>Fungi</taxon>
        <taxon>Dikarya</taxon>
        <taxon>Basidiomycota</taxon>
        <taxon>Agaricomycotina</taxon>
        <taxon>Agaricomycetes</taxon>
        <taxon>Agaricomycetidae</taxon>
        <taxon>Boletales</taxon>
        <taxon>Suillineae</taxon>
        <taxon>Rhizopogonaceae</taxon>
        <taxon>Rhizopogon</taxon>
    </lineage>
</organism>